<organism evidence="2 3">
    <name type="scientific">Mogibacterium kristiansenii</name>
    <dbReference type="NCBI Taxonomy" id="2606708"/>
    <lineage>
        <taxon>Bacteria</taxon>
        <taxon>Bacillati</taxon>
        <taxon>Bacillota</taxon>
        <taxon>Clostridia</taxon>
        <taxon>Peptostreptococcales</taxon>
        <taxon>Anaerovoracaceae</taxon>
        <taxon>Mogibacterium</taxon>
    </lineage>
</organism>
<dbReference type="PANTHER" id="PTHR43798">
    <property type="entry name" value="MONOACYLGLYCEROL LIPASE"/>
    <property type="match status" value="1"/>
</dbReference>
<dbReference type="Gene3D" id="3.40.50.1820">
    <property type="entry name" value="alpha/beta hydrolase"/>
    <property type="match status" value="1"/>
</dbReference>
<dbReference type="SUPFAM" id="SSF53474">
    <property type="entry name" value="alpha/beta-Hydrolases"/>
    <property type="match status" value="1"/>
</dbReference>
<keyword evidence="3" id="KW-1185">Reference proteome</keyword>
<accession>A0A6N7XKT3</accession>
<dbReference type="AlphaFoldDB" id="A0A6N7XKT3"/>
<sequence>MEKILSSVYEKDDIYLKYYEICSDNPPLVLIHAQGVDSESFFKVMPKLAKKYHVYAVDCYGHGGSLHDASKYNVVDIGNAVIDFIQNEIEKPVSLLGHSSGGLIAAYVASHSNLCRNLILEDPPFFSSQGERRKSTFNFVDLSTVCHEFLTQTETSDFVLYYFSHQYAWNFFPEKSREKIREKMIGMAAKFRQKNPDENLRVPFWPKAALAGFQGMNRYDPRFGEAFYTDSFHAGILHEELLRNIHCRTMFMKAKADVSSDGILLGALGEGDLHQVLEALPDCRLIRFDCGHGIHVEKSKEFIRQVEIFR</sequence>
<dbReference type="EMBL" id="VUNA01000006">
    <property type="protein sequence ID" value="MST70539.1"/>
    <property type="molecule type" value="Genomic_DNA"/>
</dbReference>
<evidence type="ECO:0000313" key="2">
    <source>
        <dbReference type="EMBL" id="MST70539.1"/>
    </source>
</evidence>
<dbReference type="GO" id="GO:0016020">
    <property type="term" value="C:membrane"/>
    <property type="evidence" value="ECO:0007669"/>
    <property type="project" value="TreeGrafter"/>
</dbReference>
<dbReference type="GO" id="GO:0016787">
    <property type="term" value="F:hydrolase activity"/>
    <property type="evidence" value="ECO:0007669"/>
    <property type="project" value="UniProtKB-KW"/>
</dbReference>
<evidence type="ECO:0000313" key="3">
    <source>
        <dbReference type="Proteomes" id="UP000469424"/>
    </source>
</evidence>
<dbReference type="Proteomes" id="UP000469424">
    <property type="component" value="Unassembled WGS sequence"/>
</dbReference>
<protein>
    <submittedName>
        <fullName evidence="2">Alpha/beta hydrolase</fullName>
    </submittedName>
</protein>
<dbReference type="Pfam" id="PF12697">
    <property type="entry name" value="Abhydrolase_6"/>
    <property type="match status" value="1"/>
</dbReference>
<dbReference type="InterPro" id="IPR000073">
    <property type="entry name" value="AB_hydrolase_1"/>
</dbReference>
<dbReference type="InterPro" id="IPR029058">
    <property type="entry name" value="AB_hydrolase_fold"/>
</dbReference>
<evidence type="ECO:0000259" key="1">
    <source>
        <dbReference type="Pfam" id="PF12697"/>
    </source>
</evidence>
<dbReference type="InterPro" id="IPR050266">
    <property type="entry name" value="AB_hydrolase_sf"/>
</dbReference>
<keyword evidence="2" id="KW-0378">Hydrolase</keyword>
<comment type="caution">
    <text evidence="2">The sequence shown here is derived from an EMBL/GenBank/DDBJ whole genome shotgun (WGS) entry which is preliminary data.</text>
</comment>
<gene>
    <name evidence="2" type="ORF">FYJ65_04155</name>
</gene>
<dbReference type="PANTHER" id="PTHR43798:SF33">
    <property type="entry name" value="HYDROLASE, PUTATIVE (AFU_ORTHOLOGUE AFUA_2G14860)-RELATED"/>
    <property type="match status" value="1"/>
</dbReference>
<name>A0A6N7XKT3_9FIRM</name>
<feature type="domain" description="AB hydrolase-1" evidence="1">
    <location>
        <begin position="28"/>
        <end position="303"/>
    </location>
</feature>
<dbReference type="RefSeq" id="WP_154554106.1">
    <property type="nucleotide sequence ID" value="NZ_JBJESO010000029.1"/>
</dbReference>
<proteinExistence type="predicted"/>
<reference evidence="2 3" key="1">
    <citation type="submission" date="2019-08" db="EMBL/GenBank/DDBJ databases">
        <title>In-depth cultivation of the pig gut microbiome towards novel bacterial diversity and tailored functional studies.</title>
        <authorList>
            <person name="Wylensek D."/>
            <person name="Hitch T.C.A."/>
            <person name="Clavel T."/>
        </authorList>
    </citation>
    <scope>NUCLEOTIDE SEQUENCE [LARGE SCALE GENOMIC DNA]</scope>
    <source>
        <strain evidence="2 3">WCA-MUC-591-APC-4B</strain>
    </source>
</reference>